<dbReference type="AlphaFoldDB" id="A0AAV9NNZ0"/>
<accession>A0AAV9NNZ0</accession>
<organism evidence="1 2">
    <name type="scientific">Exophiala bonariae</name>
    <dbReference type="NCBI Taxonomy" id="1690606"/>
    <lineage>
        <taxon>Eukaryota</taxon>
        <taxon>Fungi</taxon>
        <taxon>Dikarya</taxon>
        <taxon>Ascomycota</taxon>
        <taxon>Pezizomycotina</taxon>
        <taxon>Eurotiomycetes</taxon>
        <taxon>Chaetothyriomycetidae</taxon>
        <taxon>Chaetothyriales</taxon>
        <taxon>Herpotrichiellaceae</taxon>
        <taxon>Exophiala</taxon>
    </lineage>
</organism>
<dbReference type="RefSeq" id="XP_064710509.1">
    <property type="nucleotide sequence ID" value="XM_064851506.1"/>
</dbReference>
<protein>
    <submittedName>
        <fullName evidence="1">Uncharacterized protein</fullName>
    </submittedName>
</protein>
<evidence type="ECO:0000313" key="1">
    <source>
        <dbReference type="EMBL" id="KAK5061412.1"/>
    </source>
</evidence>
<dbReference type="GeneID" id="89976119"/>
<comment type="caution">
    <text evidence="1">The sequence shown here is derived from an EMBL/GenBank/DDBJ whole genome shotgun (WGS) entry which is preliminary data.</text>
</comment>
<dbReference type="EMBL" id="JAVRRD010000003">
    <property type="protein sequence ID" value="KAK5061412.1"/>
    <property type="molecule type" value="Genomic_DNA"/>
</dbReference>
<dbReference type="Proteomes" id="UP001358417">
    <property type="component" value="Unassembled WGS sequence"/>
</dbReference>
<evidence type="ECO:0000313" key="2">
    <source>
        <dbReference type="Proteomes" id="UP001358417"/>
    </source>
</evidence>
<keyword evidence="2" id="KW-1185">Reference proteome</keyword>
<reference evidence="1 2" key="1">
    <citation type="submission" date="2023-08" db="EMBL/GenBank/DDBJ databases">
        <title>Black Yeasts Isolated from many extreme environments.</title>
        <authorList>
            <person name="Coleine C."/>
            <person name="Stajich J.E."/>
            <person name="Selbmann L."/>
        </authorList>
    </citation>
    <scope>NUCLEOTIDE SEQUENCE [LARGE SCALE GENOMIC DNA]</scope>
    <source>
        <strain evidence="1 2">CCFEE 5792</strain>
    </source>
</reference>
<name>A0AAV9NNZ0_9EURO</name>
<sequence length="427" mass="47930">MVTINPLTAEAEARAKMAAKRSTPSTTARPWTHKLLNMFSWSSLLSTPSATQLIVGSGLQGLKYYSWDITKALVVESLPRFPRFIYNLHPTTKWLMVILPVTVGTSWFTAGSLGAGLCENKMVPAWACPTEISYADMAKDPIQIEYSLLSSVEVPVMDFGDAVSKLHDVHTIQPFVGGPSSEHMCNDQLLRLREHLSTFYEDLRTTTDRMQNALYPQPSEDSWLGFLTPSLSAAQEARIFSQVVRVLHNSSLATKLDPVYRHLPTLVQTILNDTKSLQIIASFLLEDTEDLDDCLVKGNIHQSGTGAKLKWWDPRSRTWASVLHGREEVAATIAREGRDQFNDWCIIATRKVRMFVRTHDDDTRKVAEILDSFSHALKIGPDHYGSPVQYVDMLKGWHAELGSISVEWALEFLDQQQRGRDSRASGI</sequence>
<gene>
    <name evidence="1" type="ORF">LTR84_007954</name>
</gene>
<proteinExistence type="predicted"/>